<dbReference type="OrthoDB" id="1000417at2"/>
<dbReference type="RefSeq" id="WP_073312535.1">
    <property type="nucleotide sequence ID" value="NZ_FQYP01000001.1"/>
</dbReference>
<evidence type="ECO:0000259" key="1">
    <source>
        <dbReference type="Pfam" id="PF18096"/>
    </source>
</evidence>
<evidence type="ECO:0000259" key="2">
    <source>
        <dbReference type="Pfam" id="PF22013"/>
    </source>
</evidence>
<sequence>MNPHILHTDVQEYIIQNSDQPINVNKLILAGSPFSNVTVQELAQQIIGRSKAKQKLPTWFSCTNIYYPPGLNLEQTSSEITARYKSQQIHGHTLIDLTGGFGIDDYFFTKVFKKVIHCEMNEELSTIASHNFGILQTDNVKSLCGDGIEILKGLDTVDWIYIDPSRRHESKGKVFFLEDCLPNVPEHLDFLLSKSTNILIKTSPLLDISSGIKSLKNIKEIHVVAVENEVKELLWFIEKGYENELEIKTVNLQKKGNQEFDFIFFEESQLTLNLSEPKKYLYEPNAAIMKSGGFTSVSNHLSAPKLHRNSHLYTSDELITFPGRRFEIIASFPYQKKILAKTNINKANITTRNFQESVSVLRKKFKIKDGGQDYLFFTTDCNDQKIVLQCKKVDL</sequence>
<keyword evidence="4" id="KW-1185">Reference proteome</keyword>
<dbReference type="Proteomes" id="UP000184432">
    <property type="component" value="Unassembled WGS sequence"/>
</dbReference>
<dbReference type="STRING" id="570521.SAMN04488508_101128"/>
<dbReference type="InterPro" id="IPR041497">
    <property type="entry name" value="Thump-like"/>
</dbReference>
<reference evidence="4" key="1">
    <citation type="submission" date="2016-11" db="EMBL/GenBank/DDBJ databases">
        <authorList>
            <person name="Varghese N."/>
            <person name="Submissions S."/>
        </authorList>
    </citation>
    <scope>NUCLEOTIDE SEQUENCE [LARGE SCALE GENOMIC DNA]</scope>
    <source>
        <strain evidence="4">DSM 22623</strain>
    </source>
</reference>
<organism evidence="3 4">
    <name type="scientific">Aquimarina spongiae</name>
    <dbReference type="NCBI Taxonomy" id="570521"/>
    <lineage>
        <taxon>Bacteria</taxon>
        <taxon>Pseudomonadati</taxon>
        <taxon>Bacteroidota</taxon>
        <taxon>Flavobacteriia</taxon>
        <taxon>Flavobacteriales</taxon>
        <taxon>Flavobacteriaceae</taxon>
        <taxon>Aquimarina</taxon>
    </lineage>
</organism>
<dbReference type="SUPFAM" id="SSF53335">
    <property type="entry name" value="S-adenosyl-L-methionine-dependent methyltransferases"/>
    <property type="match status" value="1"/>
</dbReference>
<feature type="domain" description="THUMP-like" evidence="1">
    <location>
        <begin position="323"/>
        <end position="392"/>
    </location>
</feature>
<dbReference type="AlphaFoldDB" id="A0A1M6A706"/>
<dbReference type="Gene3D" id="3.40.50.150">
    <property type="entry name" value="Vaccinia Virus protein VP39"/>
    <property type="match status" value="1"/>
</dbReference>
<proteinExistence type="predicted"/>
<protein>
    <submittedName>
        <fullName evidence="3">Uncharacterized protein</fullName>
    </submittedName>
</protein>
<feature type="domain" description="PG-1098 ferredoxin-like" evidence="2">
    <location>
        <begin position="280"/>
        <end position="322"/>
    </location>
</feature>
<dbReference type="Pfam" id="PF22013">
    <property type="entry name" value="PG_1098_Fer"/>
    <property type="match status" value="1"/>
</dbReference>
<accession>A0A1M6A706</accession>
<evidence type="ECO:0000313" key="3">
    <source>
        <dbReference type="EMBL" id="SHI32187.1"/>
    </source>
</evidence>
<dbReference type="InterPro" id="IPR029063">
    <property type="entry name" value="SAM-dependent_MTases_sf"/>
</dbReference>
<dbReference type="EMBL" id="FQYP01000001">
    <property type="protein sequence ID" value="SHI32187.1"/>
    <property type="molecule type" value="Genomic_DNA"/>
</dbReference>
<dbReference type="Pfam" id="PF18096">
    <property type="entry name" value="Thump_like"/>
    <property type="match status" value="1"/>
</dbReference>
<gene>
    <name evidence="3" type="ORF">SAMN04488508_101128</name>
</gene>
<name>A0A1M6A706_9FLAO</name>
<evidence type="ECO:0000313" key="4">
    <source>
        <dbReference type="Proteomes" id="UP000184432"/>
    </source>
</evidence>
<dbReference type="InterPro" id="IPR054168">
    <property type="entry name" value="PG_1098_Fer"/>
</dbReference>
<dbReference type="Gene3D" id="1.10.10.1110">
    <property type="entry name" value="Methyltransferase PG1098, N-terminal domain"/>
    <property type="match status" value="1"/>
</dbReference>